<protein>
    <recommendedName>
        <fullName evidence="4">Transmembrane protein</fullName>
    </recommendedName>
</protein>
<comment type="caution">
    <text evidence="2">The sequence shown here is derived from an EMBL/GenBank/DDBJ whole genome shotgun (WGS) entry which is preliminary data.</text>
</comment>
<evidence type="ECO:0000313" key="3">
    <source>
        <dbReference type="Proteomes" id="UP000887458"/>
    </source>
</evidence>
<evidence type="ECO:0000313" key="2">
    <source>
        <dbReference type="EMBL" id="KAH9420382.1"/>
    </source>
</evidence>
<reference evidence="2 3" key="1">
    <citation type="journal article" date="2018" name="J. Allergy Clin. Immunol.">
        <title>High-quality assembly of Dermatophagoides pteronyssinus genome and transcriptome reveals a wide range of novel allergens.</title>
        <authorList>
            <person name="Liu X.Y."/>
            <person name="Yang K.Y."/>
            <person name="Wang M.Q."/>
            <person name="Kwok J.S."/>
            <person name="Zeng X."/>
            <person name="Yang Z."/>
            <person name="Xiao X.J."/>
            <person name="Lau C.P."/>
            <person name="Li Y."/>
            <person name="Huang Z.M."/>
            <person name="Ba J.G."/>
            <person name="Yim A.K."/>
            <person name="Ouyang C.Y."/>
            <person name="Ngai S.M."/>
            <person name="Chan T.F."/>
            <person name="Leung E.L."/>
            <person name="Liu L."/>
            <person name="Liu Z.G."/>
            <person name="Tsui S.K."/>
        </authorList>
    </citation>
    <scope>NUCLEOTIDE SEQUENCE [LARGE SCALE GENOMIC DNA]</scope>
    <source>
        <strain evidence="2">Derp</strain>
    </source>
</reference>
<evidence type="ECO:0000256" key="1">
    <source>
        <dbReference type="SAM" id="SignalP"/>
    </source>
</evidence>
<keyword evidence="1" id="KW-0732">Signal</keyword>
<proteinExistence type="predicted"/>
<sequence length="215" mass="25966">MMLSVILWLFTINFLVNSTISLSNNNNNDEMIYSISNQKNLYKNFIEKNFQQMNINSNFSEKIINLIENFFNHQVNDHTGKVPNIIKLEQQFSRLTSQFIQYSYENNQTSFECYNYQSSMLLNTDLELICAYQNIYNGKQNLLNWLQINFRNLIITFFDRIYCPKQKCRYTDDQIIRIEACKLFDFIEQHLNYDQRLLYQMIILRIQQKISNMLE</sequence>
<gene>
    <name evidence="2" type="ORF">DERP_013830</name>
</gene>
<feature type="signal peptide" evidence="1">
    <location>
        <begin position="1"/>
        <end position="21"/>
    </location>
</feature>
<dbReference type="Proteomes" id="UP000887458">
    <property type="component" value="Unassembled WGS sequence"/>
</dbReference>
<dbReference type="EMBL" id="NJHN03000050">
    <property type="protein sequence ID" value="KAH9420382.1"/>
    <property type="molecule type" value="Genomic_DNA"/>
</dbReference>
<feature type="chain" id="PRO_5046031646" description="Transmembrane protein" evidence="1">
    <location>
        <begin position="22"/>
        <end position="215"/>
    </location>
</feature>
<evidence type="ECO:0008006" key="4">
    <source>
        <dbReference type="Google" id="ProtNLM"/>
    </source>
</evidence>
<organism evidence="2 3">
    <name type="scientific">Dermatophagoides pteronyssinus</name>
    <name type="common">European house dust mite</name>
    <dbReference type="NCBI Taxonomy" id="6956"/>
    <lineage>
        <taxon>Eukaryota</taxon>
        <taxon>Metazoa</taxon>
        <taxon>Ecdysozoa</taxon>
        <taxon>Arthropoda</taxon>
        <taxon>Chelicerata</taxon>
        <taxon>Arachnida</taxon>
        <taxon>Acari</taxon>
        <taxon>Acariformes</taxon>
        <taxon>Sarcoptiformes</taxon>
        <taxon>Astigmata</taxon>
        <taxon>Psoroptidia</taxon>
        <taxon>Analgoidea</taxon>
        <taxon>Pyroglyphidae</taxon>
        <taxon>Dermatophagoidinae</taxon>
        <taxon>Dermatophagoides</taxon>
    </lineage>
</organism>
<reference evidence="2 3" key="2">
    <citation type="journal article" date="2022" name="Mol. Biol. Evol.">
        <title>Comparative Genomics Reveals Insights into the Divergent Evolution of Astigmatic Mites and Household Pest Adaptations.</title>
        <authorList>
            <person name="Xiong Q."/>
            <person name="Wan A.T."/>
            <person name="Liu X."/>
            <person name="Fung C.S."/>
            <person name="Xiao X."/>
            <person name="Malainual N."/>
            <person name="Hou J."/>
            <person name="Wang L."/>
            <person name="Wang M."/>
            <person name="Yang K.Y."/>
            <person name="Cui Y."/>
            <person name="Leung E.L."/>
            <person name="Nong W."/>
            <person name="Shin S.K."/>
            <person name="Au S.W."/>
            <person name="Jeong K.Y."/>
            <person name="Chew F.T."/>
            <person name="Hui J.H."/>
            <person name="Leung T.F."/>
            <person name="Tungtrongchitr A."/>
            <person name="Zhong N."/>
            <person name="Liu Z."/>
            <person name="Tsui S.K."/>
        </authorList>
    </citation>
    <scope>NUCLEOTIDE SEQUENCE [LARGE SCALE GENOMIC DNA]</scope>
    <source>
        <strain evidence="2">Derp</strain>
    </source>
</reference>
<keyword evidence="3" id="KW-1185">Reference proteome</keyword>
<name>A0ABQ8JCN9_DERPT</name>
<accession>A0ABQ8JCN9</accession>